<accession>A0A154P2R6</accession>
<dbReference type="OMA" id="CYPAYRQ"/>
<dbReference type="PANTHER" id="PTHR21177:SF4">
    <property type="entry name" value="IP06524P"/>
    <property type="match status" value="1"/>
</dbReference>
<feature type="chain" id="PRO_5007599261" description="DUF4789 domain-containing protein" evidence="1">
    <location>
        <begin position="20"/>
        <end position="187"/>
    </location>
</feature>
<feature type="domain" description="DUF4789" evidence="2">
    <location>
        <begin position="51"/>
        <end position="136"/>
    </location>
</feature>
<name>A0A154P2R6_DUFNO</name>
<evidence type="ECO:0000313" key="4">
    <source>
        <dbReference type="Proteomes" id="UP000076502"/>
    </source>
</evidence>
<dbReference type="InterPro" id="IPR031993">
    <property type="entry name" value="DUF4789"/>
</dbReference>
<evidence type="ECO:0000259" key="2">
    <source>
        <dbReference type="Pfam" id="PF16033"/>
    </source>
</evidence>
<keyword evidence="1" id="KW-0732">Signal</keyword>
<gene>
    <name evidence="3" type="ORF">WN55_10125</name>
</gene>
<organism evidence="3 4">
    <name type="scientific">Dufourea novaeangliae</name>
    <name type="common">Sweat bee</name>
    <dbReference type="NCBI Taxonomy" id="178035"/>
    <lineage>
        <taxon>Eukaryota</taxon>
        <taxon>Metazoa</taxon>
        <taxon>Ecdysozoa</taxon>
        <taxon>Arthropoda</taxon>
        <taxon>Hexapoda</taxon>
        <taxon>Insecta</taxon>
        <taxon>Pterygota</taxon>
        <taxon>Neoptera</taxon>
        <taxon>Endopterygota</taxon>
        <taxon>Hymenoptera</taxon>
        <taxon>Apocrita</taxon>
        <taxon>Aculeata</taxon>
        <taxon>Apoidea</taxon>
        <taxon>Anthophila</taxon>
        <taxon>Halictidae</taxon>
        <taxon>Rophitinae</taxon>
        <taxon>Dufourea</taxon>
    </lineage>
</organism>
<evidence type="ECO:0000313" key="3">
    <source>
        <dbReference type="EMBL" id="KZC06216.1"/>
    </source>
</evidence>
<evidence type="ECO:0000256" key="1">
    <source>
        <dbReference type="SAM" id="SignalP"/>
    </source>
</evidence>
<dbReference type="Pfam" id="PF16033">
    <property type="entry name" value="DUF4789"/>
    <property type="match status" value="1"/>
</dbReference>
<dbReference type="OrthoDB" id="6338576at2759"/>
<reference evidence="3 4" key="1">
    <citation type="submission" date="2015-07" db="EMBL/GenBank/DDBJ databases">
        <title>The genome of Dufourea novaeangliae.</title>
        <authorList>
            <person name="Pan H."/>
            <person name="Kapheim K."/>
        </authorList>
    </citation>
    <scope>NUCLEOTIDE SEQUENCE [LARGE SCALE GENOMIC DNA]</scope>
    <source>
        <strain evidence="3">0120121106</strain>
        <tissue evidence="3">Whole body</tissue>
    </source>
</reference>
<protein>
    <recommendedName>
        <fullName evidence="2">DUF4789 domain-containing protein</fullName>
    </recommendedName>
</protein>
<proteinExistence type="predicted"/>
<dbReference type="EMBL" id="KQ434809">
    <property type="protein sequence ID" value="KZC06216.1"/>
    <property type="molecule type" value="Genomic_DNA"/>
</dbReference>
<dbReference type="PANTHER" id="PTHR21177">
    <property type="entry name" value="IP06524P-RELATED"/>
    <property type="match status" value="1"/>
</dbReference>
<dbReference type="Proteomes" id="UP000076502">
    <property type="component" value="Unassembled WGS sequence"/>
</dbReference>
<feature type="signal peptide" evidence="1">
    <location>
        <begin position="1"/>
        <end position="19"/>
    </location>
</feature>
<keyword evidence="4" id="KW-1185">Reference proteome</keyword>
<dbReference type="AlphaFoldDB" id="A0A154P2R6"/>
<sequence>MKWLVFGIIFIIYNYIILCQDIVFPDDEELSHVGGNSGVITERIPISSPSECPENMLLFPGYGTTCVCDCRPRFLYFPTNDSCHEAYMQGPCPLNYYVVLPKNEAVPRCVENPCLTDGVVQYNGVCYPLRTIGGPCGPEGVLGVNETTFELECVPANVAPFLIIDAPKRRCPAGTRRNSLGICRDII</sequence>